<sequence length="203" mass="22998">MIMRKLVLTTFILAACFVAQGQKGFELSINSKLGYYFPANTERHPSELFVSNAFSPAAGISLGYNFFKSTGVSLGLEYAHLSPDKKDLFSGENLDVKWQSVNIPLNVRQGIWRNLYLTAGVTLVRQIKGYYDGVSAFSQQKIPEYNWQAGMGWKIQNLSISMQFSRGFSSVDKRIKVSENSSSGVTVRHREIFLKLEYPLWKF</sequence>
<keyword evidence="3" id="KW-1185">Reference proteome</keyword>
<dbReference type="Gene3D" id="2.40.160.20">
    <property type="match status" value="1"/>
</dbReference>
<feature type="chain" id="PRO_5017292167" evidence="1">
    <location>
        <begin position="22"/>
        <end position="203"/>
    </location>
</feature>
<dbReference type="AlphaFoldDB" id="A0A399CTD8"/>
<organism evidence="2 3">
    <name type="scientific">Mariniphaga sediminis</name>
    <dbReference type="NCBI Taxonomy" id="1628158"/>
    <lineage>
        <taxon>Bacteria</taxon>
        <taxon>Pseudomonadati</taxon>
        <taxon>Bacteroidota</taxon>
        <taxon>Bacteroidia</taxon>
        <taxon>Marinilabiliales</taxon>
        <taxon>Prolixibacteraceae</taxon>
        <taxon>Mariniphaga</taxon>
    </lineage>
</organism>
<dbReference type="PROSITE" id="PS51257">
    <property type="entry name" value="PROKAR_LIPOPROTEIN"/>
    <property type="match status" value="1"/>
</dbReference>
<accession>A0A399CTD8</accession>
<dbReference type="Proteomes" id="UP000266441">
    <property type="component" value="Unassembled WGS sequence"/>
</dbReference>
<dbReference type="InterPro" id="IPR011250">
    <property type="entry name" value="OMP/PagP_B-barrel"/>
</dbReference>
<proteinExistence type="predicted"/>
<dbReference type="OrthoDB" id="9842445at2"/>
<evidence type="ECO:0000313" key="3">
    <source>
        <dbReference type="Proteomes" id="UP000266441"/>
    </source>
</evidence>
<reference evidence="2 3" key="1">
    <citation type="journal article" date="2015" name="Int. J. Syst. Evol. Microbiol.">
        <title>Mariniphaga sediminis sp. nov., isolated from coastal sediment.</title>
        <authorList>
            <person name="Wang F.Q."/>
            <person name="Shen Q.Y."/>
            <person name="Chen G.J."/>
            <person name="Du Z.J."/>
        </authorList>
    </citation>
    <scope>NUCLEOTIDE SEQUENCE [LARGE SCALE GENOMIC DNA]</scope>
    <source>
        <strain evidence="2 3">SY21</strain>
    </source>
</reference>
<dbReference type="EMBL" id="QWET01000024">
    <property type="protein sequence ID" value="RIH63194.1"/>
    <property type="molecule type" value="Genomic_DNA"/>
</dbReference>
<keyword evidence="1" id="KW-0732">Signal</keyword>
<dbReference type="SUPFAM" id="SSF56925">
    <property type="entry name" value="OMPA-like"/>
    <property type="match status" value="1"/>
</dbReference>
<evidence type="ECO:0000313" key="2">
    <source>
        <dbReference type="EMBL" id="RIH63194.1"/>
    </source>
</evidence>
<comment type="caution">
    <text evidence="2">The sequence shown here is derived from an EMBL/GenBank/DDBJ whole genome shotgun (WGS) entry which is preliminary data.</text>
</comment>
<gene>
    <name evidence="2" type="ORF">D1164_20950</name>
</gene>
<evidence type="ECO:0000256" key="1">
    <source>
        <dbReference type="SAM" id="SignalP"/>
    </source>
</evidence>
<protein>
    <submittedName>
        <fullName evidence="2">Uncharacterized protein</fullName>
    </submittedName>
</protein>
<name>A0A399CTD8_9BACT</name>
<feature type="signal peptide" evidence="1">
    <location>
        <begin position="1"/>
        <end position="21"/>
    </location>
</feature>